<evidence type="ECO:0000313" key="3">
    <source>
        <dbReference type="Proteomes" id="UP000638918"/>
    </source>
</evidence>
<organism evidence="2 3">
    <name type="scientific">Brevundimonas guildfordensis</name>
    <dbReference type="NCBI Taxonomy" id="2762241"/>
    <lineage>
        <taxon>Bacteria</taxon>
        <taxon>Pseudomonadati</taxon>
        <taxon>Pseudomonadota</taxon>
        <taxon>Alphaproteobacteria</taxon>
        <taxon>Caulobacterales</taxon>
        <taxon>Caulobacteraceae</taxon>
        <taxon>Brevundimonas</taxon>
    </lineage>
</organism>
<accession>A0ABR8R2B0</accession>
<dbReference type="EMBL" id="JACSQU010000002">
    <property type="protein sequence ID" value="MBD7941913.1"/>
    <property type="molecule type" value="Genomic_DNA"/>
</dbReference>
<gene>
    <name evidence="2" type="ORF">H9656_11000</name>
</gene>
<dbReference type="Pfam" id="PF01527">
    <property type="entry name" value="HTH_Tnp_1"/>
    <property type="match status" value="1"/>
</dbReference>
<name>A0ABR8R2B0_9CAUL</name>
<feature type="region of interest" description="Disordered" evidence="1">
    <location>
        <begin position="88"/>
        <end position="110"/>
    </location>
</feature>
<evidence type="ECO:0000256" key="1">
    <source>
        <dbReference type="SAM" id="MobiDB-lite"/>
    </source>
</evidence>
<dbReference type="InterPro" id="IPR010921">
    <property type="entry name" value="Trp_repressor/repl_initiator"/>
</dbReference>
<dbReference type="Proteomes" id="UP000638918">
    <property type="component" value="Unassembled WGS sequence"/>
</dbReference>
<keyword evidence="3" id="KW-1185">Reference proteome</keyword>
<protein>
    <submittedName>
        <fullName evidence="2">Transposase</fullName>
    </submittedName>
</protein>
<dbReference type="RefSeq" id="WP_191744413.1">
    <property type="nucleotide sequence ID" value="NZ_JACSQU010000002.1"/>
</dbReference>
<dbReference type="SUPFAM" id="SSF48295">
    <property type="entry name" value="TrpR-like"/>
    <property type="match status" value="1"/>
</dbReference>
<sequence>MTASGALLTLAVGSACLAPKLHLLNAEPVIKIEPSGERRRVWSDAEKAAILEEAFAPGANTSEVGRRYGVSSGLIYTWRATALARLPPDGRPRRVGRHSRRAGRRLVHRT</sequence>
<proteinExistence type="predicted"/>
<dbReference type="InterPro" id="IPR002514">
    <property type="entry name" value="Transposase_8"/>
</dbReference>
<feature type="compositionally biased region" description="Basic residues" evidence="1">
    <location>
        <begin position="93"/>
        <end position="110"/>
    </location>
</feature>
<reference evidence="2 3" key="1">
    <citation type="submission" date="2020-08" db="EMBL/GenBank/DDBJ databases">
        <title>A Genomic Blueprint of the Chicken Gut Microbiome.</title>
        <authorList>
            <person name="Gilroy R."/>
            <person name="Ravi A."/>
            <person name="Getino M."/>
            <person name="Pursley I."/>
            <person name="Horton D.L."/>
            <person name="Alikhan N.-F."/>
            <person name="Baker D."/>
            <person name="Gharbi K."/>
            <person name="Hall N."/>
            <person name="Watson M."/>
            <person name="Adriaenssens E.M."/>
            <person name="Foster-Nyarko E."/>
            <person name="Jarju S."/>
            <person name="Secka A."/>
            <person name="Antonio M."/>
            <person name="Oren A."/>
            <person name="Chaudhuri R."/>
            <person name="La Ragione R.M."/>
            <person name="Hildebrand F."/>
            <person name="Pallen M.J."/>
        </authorList>
    </citation>
    <scope>NUCLEOTIDE SEQUENCE [LARGE SCALE GENOMIC DNA]</scope>
    <source>
        <strain evidence="2 3">Sa3CVA3</strain>
    </source>
</reference>
<evidence type="ECO:0000313" key="2">
    <source>
        <dbReference type="EMBL" id="MBD7941913.1"/>
    </source>
</evidence>
<comment type="caution">
    <text evidence="2">The sequence shown here is derived from an EMBL/GenBank/DDBJ whole genome shotgun (WGS) entry which is preliminary data.</text>
</comment>